<accession>A0ABV0XSR6</accession>
<keyword evidence="2" id="KW-1185">Reference proteome</keyword>
<protein>
    <submittedName>
        <fullName evidence="1">Uncharacterized protein</fullName>
    </submittedName>
</protein>
<evidence type="ECO:0000313" key="2">
    <source>
        <dbReference type="Proteomes" id="UP001469553"/>
    </source>
</evidence>
<organism evidence="1 2">
    <name type="scientific">Ameca splendens</name>
    <dbReference type="NCBI Taxonomy" id="208324"/>
    <lineage>
        <taxon>Eukaryota</taxon>
        <taxon>Metazoa</taxon>
        <taxon>Chordata</taxon>
        <taxon>Craniata</taxon>
        <taxon>Vertebrata</taxon>
        <taxon>Euteleostomi</taxon>
        <taxon>Actinopterygii</taxon>
        <taxon>Neopterygii</taxon>
        <taxon>Teleostei</taxon>
        <taxon>Neoteleostei</taxon>
        <taxon>Acanthomorphata</taxon>
        <taxon>Ovalentaria</taxon>
        <taxon>Atherinomorphae</taxon>
        <taxon>Cyprinodontiformes</taxon>
        <taxon>Goodeidae</taxon>
        <taxon>Ameca</taxon>
    </lineage>
</organism>
<dbReference type="EMBL" id="JAHRIP010011437">
    <property type="protein sequence ID" value="MEQ2284532.1"/>
    <property type="molecule type" value="Genomic_DNA"/>
</dbReference>
<comment type="caution">
    <text evidence="1">The sequence shown here is derived from an EMBL/GenBank/DDBJ whole genome shotgun (WGS) entry which is preliminary data.</text>
</comment>
<sequence>MVVWTGGGCHPVIYTTLHMYLGVGIGRSKRHMQLFFFVRCKFLNFSLPQTFSMKAAHSLGHEAPGVIPKPSKSVSPLSFSPPKTCGVLPVKVSVSSVCSLS</sequence>
<evidence type="ECO:0000313" key="1">
    <source>
        <dbReference type="EMBL" id="MEQ2284532.1"/>
    </source>
</evidence>
<dbReference type="Proteomes" id="UP001469553">
    <property type="component" value="Unassembled WGS sequence"/>
</dbReference>
<reference evidence="1 2" key="1">
    <citation type="submission" date="2021-06" db="EMBL/GenBank/DDBJ databases">
        <authorList>
            <person name="Palmer J.M."/>
        </authorList>
    </citation>
    <scope>NUCLEOTIDE SEQUENCE [LARGE SCALE GENOMIC DNA]</scope>
    <source>
        <strain evidence="1 2">AS_MEX2019</strain>
        <tissue evidence="1">Muscle</tissue>
    </source>
</reference>
<gene>
    <name evidence="1" type="ORF">AMECASPLE_022655</name>
</gene>
<proteinExistence type="predicted"/>
<name>A0ABV0XSR6_9TELE</name>